<evidence type="ECO:0000256" key="1">
    <source>
        <dbReference type="SAM" id="MobiDB-lite"/>
    </source>
</evidence>
<feature type="compositionally biased region" description="Basic residues" evidence="1">
    <location>
        <begin position="63"/>
        <end position="72"/>
    </location>
</feature>
<proteinExistence type="predicted"/>
<protein>
    <submittedName>
        <fullName evidence="2">Uncharacterized protein</fullName>
    </submittedName>
</protein>
<accession>A0A059BGZ9</accession>
<evidence type="ECO:0000313" key="2">
    <source>
        <dbReference type="EMBL" id="KCW65487.1"/>
    </source>
</evidence>
<dbReference type="InParanoid" id="A0A059BGZ9"/>
<organism evidence="2">
    <name type="scientific">Eucalyptus grandis</name>
    <name type="common">Flooded gum</name>
    <dbReference type="NCBI Taxonomy" id="71139"/>
    <lineage>
        <taxon>Eukaryota</taxon>
        <taxon>Viridiplantae</taxon>
        <taxon>Streptophyta</taxon>
        <taxon>Embryophyta</taxon>
        <taxon>Tracheophyta</taxon>
        <taxon>Spermatophyta</taxon>
        <taxon>Magnoliopsida</taxon>
        <taxon>eudicotyledons</taxon>
        <taxon>Gunneridae</taxon>
        <taxon>Pentapetalae</taxon>
        <taxon>rosids</taxon>
        <taxon>malvids</taxon>
        <taxon>Myrtales</taxon>
        <taxon>Myrtaceae</taxon>
        <taxon>Myrtoideae</taxon>
        <taxon>Eucalypteae</taxon>
        <taxon>Eucalyptus</taxon>
    </lineage>
</organism>
<gene>
    <name evidence="2" type="ORF">EUGRSUZ_G02894</name>
</gene>
<dbReference type="Gramene" id="KCW65487">
    <property type="protein sequence ID" value="KCW65487"/>
    <property type="gene ID" value="EUGRSUZ_G02894"/>
</dbReference>
<reference evidence="2" key="1">
    <citation type="submission" date="2013-07" db="EMBL/GenBank/DDBJ databases">
        <title>The genome of Eucalyptus grandis.</title>
        <authorList>
            <person name="Schmutz J."/>
            <person name="Hayes R."/>
            <person name="Myburg A."/>
            <person name="Tuskan G."/>
            <person name="Grattapaglia D."/>
            <person name="Rokhsar D.S."/>
        </authorList>
    </citation>
    <scope>NUCLEOTIDE SEQUENCE</scope>
    <source>
        <tissue evidence="2">Leaf extractions</tissue>
    </source>
</reference>
<feature type="region of interest" description="Disordered" evidence="1">
    <location>
        <begin position="28"/>
        <end position="72"/>
    </location>
</feature>
<dbReference type="AlphaFoldDB" id="A0A059BGZ9"/>
<name>A0A059BGZ9_EUCGR</name>
<sequence length="72" mass="8322">MKRPREWSSVTPCHGGWRTVKYTKSYTKIQHKKQRGKVKQQKNKAQGDCTAPPSLSITLQPVTKKRRKKNGD</sequence>
<feature type="compositionally biased region" description="Basic residues" evidence="1">
    <location>
        <begin position="29"/>
        <end position="42"/>
    </location>
</feature>
<dbReference type="EMBL" id="KK198759">
    <property type="protein sequence ID" value="KCW65487.1"/>
    <property type="molecule type" value="Genomic_DNA"/>
</dbReference>